<comment type="caution">
    <text evidence="7">The sequence shown here is derived from an EMBL/GenBank/DDBJ whole genome shotgun (WGS) entry which is preliminary data.</text>
</comment>
<sequence>RPSRFFFNILSSTHYLLIIIIIVVQPQKQRKKVILGQMGHEKAQENEMGIVMDTPERTHVANPLSKFEDSPVFNYINSLSPIKPVKSVHFTQNFSSLNFASPPSVFTSPHVSSLKDSKFLKRHQFSDSSKPELASEDVKKAETSEGNLNATEDPINQQTDFNTGNSITGTLVVASNGCSNLESRKLNYEPVRLDTNTLKMVGPSASSAPFIDNGSENGSFRIETEAEGINELPHSKEVSTCDWDSLIADGSELLNFNSPSETLAYTGPGQGTLYLTSLDISLMNEKPQASVDNLSENDEGLKGTAENHAVIASTSLNNLEAGEPMEDMDTEGGSNLYRGLRRRCLVFEMNGSRIKHLEDVSNASSANVPESNQTVASHDNSLRPSRNGNDSSRCNLRGIGLHLNSIASNLVDNAVKHESSGSGRQLIIGLPPAYPSMGSGQELMTTLSDSPSFENDIGPAVNVAEDASKALEFVVNDERRAENAGEPEACKRCNCKKSKCLKLYCECFAAGVYCVEPCACLECFNKPIHEDTVLATRKQIESRNPLAFAPKVIKTSDPMQE</sequence>
<evidence type="ECO:0000259" key="6">
    <source>
        <dbReference type="PROSITE" id="PS51634"/>
    </source>
</evidence>
<feature type="non-terminal residue" evidence="7">
    <location>
        <position position="1"/>
    </location>
</feature>
<feature type="compositionally biased region" description="Polar residues" evidence="4">
    <location>
        <begin position="144"/>
        <end position="161"/>
    </location>
</feature>
<evidence type="ECO:0000256" key="2">
    <source>
        <dbReference type="ARBA" id="ARBA00007267"/>
    </source>
</evidence>
<dbReference type="SMART" id="SM01114">
    <property type="entry name" value="CXC"/>
    <property type="match status" value="1"/>
</dbReference>
<protein>
    <recommendedName>
        <fullName evidence="6">CRC domain-containing protein</fullName>
    </recommendedName>
</protein>
<feature type="region of interest" description="Disordered" evidence="4">
    <location>
        <begin position="125"/>
        <end position="161"/>
    </location>
</feature>
<organism evidence="7 8">
    <name type="scientific">Ambrosia artemisiifolia</name>
    <name type="common">Common ragweed</name>
    <dbReference type="NCBI Taxonomy" id="4212"/>
    <lineage>
        <taxon>Eukaryota</taxon>
        <taxon>Viridiplantae</taxon>
        <taxon>Streptophyta</taxon>
        <taxon>Embryophyta</taxon>
        <taxon>Tracheophyta</taxon>
        <taxon>Spermatophyta</taxon>
        <taxon>Magnoliopsida</taxon>
        <taxon>eudicotyledons</taxon>
        <taxon>Gunneridae</taxon>
        <taxon>Pentapetalae</taxon>
        <taxon>asterids</taxon>
        <taxon>campanulids</taxon>
        <taxon>Asterales</taxon>
        <taxon>Asteraceae</taxon>
        <taxon>Asteroideae</taxon>
        <taxon>Heliantheae alliance</taxon>
        <taxon>Heliantheae</taxon>
        <taxon>Ambrosia</taxon>
    </lineage>
</organism>
<dbReference type="PANTHER" id="PTHR46159:SF12">
    <property type="entry name" value="PROTEIN TESMIN_TSO1-LIKE CXC 3-RELATED"/>
    <property type="match status" value="1"/>
</dbReference>
<keyword evidence="8" id="KW-1185">Reference proteome</keyword>
<feature type="non-terminal residue" evidence="7">
    <location>
        <position position="561"/>
    </location>
</feature>
<comment type="similarity">
    <text evidence="2">Belongs to the lin-54 family.</text>
</comment>
<evidence type="ECO:0000256" key="3">
    <source>
        <dbReference type="ARBA" id="ARBA00023242"/>
    </source>
</evidence>
<keyword evidence="5" id="KW-0812">Transmembrane</keyword>
<dbReference type="EMBL" id="JAMZMK010000551">
    <property type="protein sequence ID" value="KAI7756151.1"/>
    <property type="molecule type" value="Genomic_DNA"/>
</dbReference>
<evidence type="ECO:0000313" key="8">
    <source>
        <dbReference type="Proteomes" id="UP001206925"/>
    </source>
</evidence>
<dbReference type="Pfam" id="PF03638">
    <property type="entry name" value="TCR"/>
    <property type="match status" value="1"/>
</dbReference>
<evidence type="ECO:0000256" key="1">
    <source>
        <dbReference type="ARBA" id="ARBA00004123"/>
    </source>
</evidence>
<dbReference type="GO" id="GO:0005634">
    <property type="term" value="C:nucleus"/>
    <property type="evidence" value="ECO:0007669"/>
    <property type="project" value="UniProtKB-SubCell"/>
</dbReference>
<dbReference type="InterPro" id="IPR005172">
    <property type="entry name" value="CRC"/>
</dbReference>
<feature type="domain" description="CRC" evidence="6">
    <location>
        <begin position="489"/>
        <end position="561"/>
    </location>
</feature>
<dbReference type="AlphaFoldDB" id="A0AAD5D877"/>
<keyword evidence="3" id="KW-0539">Nucleus</keyword>
<feature type="transmembrane region" description="Helical" evidence="5">
    <location>
        <begin position="6"/>
        <end position="24"/>
    </location>
</feature>
<keyword evidence="5" id="KW-0472">Membrane</keyword>
<comment type="subcellular location">
    <subcellularLocation>
        <location evidence="1">Nucleus</location>
    </subcellularLocation>
</comment>
<dbReference type="PROSITE" id="PS51634">
    <property type="entry name" value="CRC"/>
    <property type="match status" value="1"/>
</dbReference>
<dbReference type="PANTHER" id="PTHR46159">
    <property type="entry name" value="PROTEIN TESMIN/TSO1-LIKE CXC 2"/>
    <property type="match status" value="1"/>
</dbReference>
<gene>
    <name evidence="7" type="ORF">M8C21_023998</name>
</gene>
<dbReference type="GO" id="GO:0003700">
    <property type="term" value="F:DNA-binding transcription factor activity"/>
    <property type="evidence" value="ECO:0007669"/>
    <property type="project" value="InterPro"/>
</dbReference>
<accession>A0AAD5D877</accession>
<dbReference type="InterPro" id="IPR033467">
    <property type="entry name" value="Tesmin/TSO1-like_CXC"/>
</dbReference>
<keyword evidence="5" id="KW-1133">Transmembrane helix</keyword>
<feature type="region of interest" description="Disordered" evidence="4">
    <location>
        <begin position="361"/>
        <end position="393"/>
    </location>
</feature>
<name>A0AAD5D877_AMBAR</name>
<evidence type="ECO:0000256" key="4">
    <source>
        <dbReference type="SAM" id="MobiDB-lite"/>
    </source>
</evidence>
<proteinExistence type="inferred from homology"/>
<reference evidence="7" key="1">
    <citation type="submission" date="2022-06" db="EMBL/GenBank/DDBJ databases">
        <title>Uncovering the hologenomic basis of an extraordinary plant invasion.</title>
        <authorList>
            <person name="Bieker V.C."/>
            <person name="Martin M.D."/>
            <person name="Gilbert T."/>
            <person name="Hodgins K."/>
            <person name="Battlay P."/>
            <person name="Petersen B."/>
            <person name="Wilson J."/>
        </authorList>
    </citation>
    <scope>NUCLEOTIDE SEQUENCE</scope>
    <source>
        <strain evidence="7">AA19_3_7</strain>
        <tissue evidence="7">Leaf</tissue>
    </source>
</reference>
<evidence type="ECO:0000256" key="5">
    <source>
        <dbReference type="SAM" id="Phobius"/>
    </source>
</evidence>
<dbReference type="Proteomes" id="UP001206925">
    <property type="component" value="Unassembled WGS sequence"/>
</dbReference>
<dbReference type="InterPro" id="IPR044522">
    <property type="entry name" value="TSO1-like"/>
</dbReference>
<evidence type="ECO:0000313" key="7">
    <source>
        <dbReference type="EMBL" id="KAI7756151.1"/>
    </source>
</evidence>